<accession>A0AAN9E4N8</accession>
<protein>
    <recommendedName>
        <fullName evidence="4">RING-CH-type domain-containing protein</fullName>
    </recommendedName>
</protein>
<dbReference type="GO" id="GO:0008270">
    <property type="term" value="F:zinc ion binding"/>
    <property type="evidence" value="ECO:0007669"/>
    <property type="project" value="UniProtKB-KW"/>
</dbReference>
<dbReference type="PANTHER" id="PTHR46214">
    <property type="entry name" value="ZINC FINGER, RING-CH-TYPE"/>
    <property type="match status" value="1"/>
</dbReference>
<feature type="domain" description="RING-CH-type" evidence="4">
    <location>
        <begin position="6"/>
        <end position="67"/>
    </location>
</feature>
<sequence>MTQDHKQASDSTSVGTANSAASSSDLVQLGCACKDELGIAHIHCAEAWFKLKGNRSCEICGETAKNVSGVADHGFMVEWNERRFIDDDSNSSRMELELQLASSFKLDASRKEVPRTMQCSTATVITALITVTFLHEELHVGRAGVKQCSGVILIVSLCGYSMADAPIIIWICLRLLQTGSSSINIGSDFNLLSLDENPFARETRRASFGSSAKSEPCLHAKRILVVGSPLRKEVDLRSQQKSGQLNLRGRLERAPQINRFKKNKANGSRYKTAICY</sequence>
<dbReference type="AlphaFoldDB" id="A0AAN9E4N8"/>
<dbReference type="Proteomes" id="UP001372338">
    <property type="component" value="Unassembled WGS sequence"/>
</dbReference>
<keyword evidence="2" id="KW-0863">Zinc-finger</keyword>
<dbReference type="PANTHER" id="PTHR46214:SF8">
    <property type="entry name" value="RING_FYVE_PHD ZINC FINGER SUPERFAMILY PROTEIN"/>
    <property type="match status" value="1"/>
</dbReference>
<evidence type="ECO:0000256" key="1">
    <source>
        <dbReference type="ARBA" id="ARBA00022723"/>
    </source>
</evidence>
<dbReference type="Pfam" id="PF12906">
    <property type="entry name" value="RINGv"/>
    <property type="match status" value="1"/>
</dbReference>
<dbReference type="SMART" id="SM00744">
    <property type="entry name" value="RINGv"/>
    <property type="match status" value="1"/>
</dbReference>
<dbReference type="PROSITE" id="PS51292">
    <property type="entry name" value="ZF_RING_CH"/>
    <property type="match status" value="1"/>
</dbReference>
<keyword evidence="3" id="KW-0862">Zinc</keyword>
<name>A0AAN9E4N8_CROPI</name>
<keyword evidence="6" id="KW-1185">Reference proteome</keyword>
<evidence type="ECO:0000256" key="2">
    <source>
        <dbReference type="ARBA" id="ARBA00022771"/>
    </source>
</evidence>
<dbReference type="Pfam" id="PF24789">
    <property type="entry name" value="SAC9_GBDL_2nd"/>
    <property type="match status" value="1"/>
</dbReference>
<dbReference type="EMBL" id="JAYWIO010000008">
    <property type="protein sequence ID" value="KAK7245546.1"/>
    <property type="molecule type" value="Genomic_DNA"/>
</dbReference>
<dbReference type="InterPro" id="IPR057553">
    <property type="entry name" value="SAC9_GBDL_2nd"/>
</dbReference>
<proteinExistence type="predicted"/>
<dbReference type="InterPro" id="IPR011016">
    <property type="entry name" value="Znf_RING-CH"/>
</dbReference>
<keyword evidence="1" id="KW-0479">Metal-binding</keyword>
<dbReference type="Gene3D" id="3.30.40.10">
    <property type="entry name" value="Zinc/RING finger domain, C3HC4 (zinc finger)"/>
    <property type="match status" value="1"/>
</dbReference>
<gene>
    <name evidence="5" type="ORF">RIF29_40393</name>
</gene>
<evidence type="ECO:0000259" key="4">
    <source>
        <dbReference type="PROSITE" id="PS51292"/>
    </source>
</evidence>
<evidence type="ECO:0000313" key="5">
    <source>
        <dbReference type="EMBL" id="KAK7245546.1"/>
    </source>
</evidence>
<dbReference type="InterPro" id="IPR013083">
    <property type="entry name" value="Znf_RING/FYVE/PHD"/>
</dbReference>
<evidence type="ECO:0000256" key="3">
    <source>
        <dbReference type="ARBA" id="ARBA00022833"/>
    </source>
</evidence>
<reference evidence="5 6" key="1">
    <citation type="submission" date="2024-01" db="EMBL/GenBank/DDBJ databases">
        <title>The genomes of 5 underutilized Papilionoideae crops provide insights into root nodulation and disease resistanc.</title>
        <authorList>
            <person name="Yuan L."/>
        </authorList>
    </citation>
    <scope>NUCLEOTIDE SEQUENCE [LARGE SCALE GENOMIC DNA]</scope>
    <source>
        <strain evidence="5">ZHUSHIDOU_FW_LH</strain>
        <tissue evidence="5">Leaf</tissue>
    </source>
</reference>
<organism evidence="5 6">
    <name type="scientific">Crotalaria pallida</name>
    <name type="common">Smooth rattlebox</name>
    <name type="synonym">Crotalaria striata</name>
    <dbReference type="NCBI Taxonomy" id="3830"/>
    <lineage>
        <taxon>Eukaryota</taxon>
        <taxon>Viridiplantae</taxon>
        <taxon>Streptophyta</taxon>
        <taxon>Embryophyta</taxon>
        <taxon>Tracheophyta</taxon>
        <taxon>Spermatophyta</taxon>
        <taxon>Magnoliopsida</taxon>
        <taxon>eudicotyledons</taxon>
        <taxon>Gunneridae</taxon>
        <taxon>Pentapetalae</taxon>
        <taxon>rosids</taxon>
        <taxon>fabids</taxon>
        <taxon>Fabales</taxon>
        <taxon>Fabaceae</taxon>
        <taxon>Papilionoideae</taxon>
        <taxon>50 kb inversion clade</taxon>
        <taxon>genistoids sensu lato</taxon>
        <taxon>core genistoids</taxon>
        <taxon>Crotalarieae</taxon>
        <taxon>Crotalaria</taxon>
    </lineage>
</organism>
<evidence type="ECO:0000313" key="6">
    <source>
        <dbReference type="Proteomes" id="UP001372338"/>
    </source>
</evidence>
<comment type="caution">
    <text evidence="5">The sequence shown here is derived from an EMBL/GenBank/DDBJ whole genome shotgun (WGS) entry which is preliminary data.</text>
</comment>
<dbReference type="SUPFAM" id="SSF57850">
    <property type="entry name" value="RING/U-box"/>
    <property type="match status" value="1"/>
</dbReference>